<keyword evidence="18" id="KW-0906">Nuclear pore complex</keyword>
<dbReference type="KEGG" id="spu:100891813"/>
<keyword evidence="17 25" id="KW-0175">Coiled coil</keyword>
<keyword evidence="20" id="KW-0012">Acyltransferase</keyword>
<dbReference type="PROSITE" id="PS50102">
    <property type="entry name" value="RRM"/>
    <property type="match status" value="1"/>
</dbReference>
<evidence type="ECO:0000256" key="9">
    <source>
        <dbReference type="ARBA" id="ARBA00022490"/>
    </source>
</evidence>
<evidence type="ECO:0000256" key="15">
    <source>
        <dbReference type="ARBA" id="ARBA00022990"/>
    </source>
</evidence>
<evidence type="ECO:0000256" key="23">
    <source>
        <dbReference type="ARBA" id="ARBA00069544"/>
    </source>
</evidence>
<evidence type="ECO:0000256" key="10">
    <source>
        <dbReference type="ARBA" id="ARBA00022553"/>
    </source>
</evidence>
<dbReference type="GO" id="GO:0070390">
    <property type="term" value="C:transcription export complex 2"/>
    <property type="evidence" value="ECO:0000318"/>
    <property type="project" value="GO_Central"/>
</dbReference>
<feature type="compositionally biased region" description="Polar residues" evidence="26">
    <location>
        <begin position="240"/>
        <end position="255"/>
    </location>
</feature>
<keyword evidence="19" id="KW-0539">Nucleus</keyword>
<dbReference type="SUPFAM" id="SSF54928">
    <property type="entry name" value="RNA-binding domain, RBD"/>
    <property type="match status" value="1"/>
</dbReference>
<dbReference type="SMART" id="SM00360">
    <property type="entry name" value="RRM"/>
    <property type="match status" value="1"/>
</dbReference>
<dbReference type="InterPro" id="IPR012677">
    <property type="entry name" value="Nucleotide-bd_a/b_plait_sf"/>
</dbReference>
<keyword evidence="14" id="KW-0653">Protein transport</keyword>
<feature type="region of interest" description="Disordered" evidence="26">
    <location>
        <begin position="452"/>
        <end position="501"/>
    </location>
</feature>
<keyword evidence="24" id="KW-0694">RNA-binding</keyword>
<evidence type="ECO:0000259" key="27">
    <source>
        <dbReference type="PROSITE" id="PS50102"/>
    </source>
</evidence>
<keyword evidence="9" id="KW-0963">Cytoplasm</keyword>
<evidence type="ECO:0000256" key="8">
    <source>
        <dbReference type="ARBA" id="ARBA00022481"/>
    </source>
</evidence>
<dbReference type="GO" id="GO:0006406">
    <property type="term" value="P:mRNA export from nucleus"/>
    <property type="evidence" value="ECO:0000318"/>
    <property type="project" value="GO_Central"/>
</dbReference>
<dbReference type="InterPro" id="IPR000504">
    <property type="entry name" value="RRM_dom"/>
</dbReference>
<evidence type="ECO:0000256" key="1">
    <source>
        <dbReference type="ARBA" id="ARBA00004286"/>
    </source>
</evidence>
<evidence type="ECO:0000256" key="12">
    <source>
        <dbReference type="ARBA" id="ARBA00022816"/>
    </source>
</evidence>
<feature type="region of interest" description="Disordered" evidence="26">
    <location>
        <begin position="1845"/>
        <end position="1866"/>
    </location>
</feature>
<evidence type="ECO:0000256" key="3">
    <source>
        <dbReference type="ARBA" id="ARBA00004567"/>
    </source>
</evidence>
<dbReference type="InterPro" id="IPR031907">
    <property type="entry name" value="MCM3AP_GANP"/>
</dbReference>
<evidence type="ECO:0000256" key="19">
    <source>
        <dbReference type="ARBA" id="ARBA00023242"/>
    </source>
</evidence>
<comment type="function">
    <text evidence="22">As a component of the TREX-2 complex, involved in the export of mRNAs to the cytoplasm through the nuclear pores. Through the acetylation of histones, affects the assembly of nucleosomes at immunoglobulin variable region genes and promotes the recruitment and positioning of transcription complex to favor DNA cytosine deaminase AICDA/AID targeting, hence promoting somatic hypermutations.</text>
</comment>
<dbReference type="GO" id="GO:0003723">
    <property type="term" value="F:RNA binding"/>
    <property type="evidence" value="ECO:0007669"/>
    <property type="project" value="UniProtKB-UniRule"/>
</dbReference>
<evidence type="ECO:0000313" key="28">
    <source>
        <dbReference type="EnsemblMetazoa" id="XP_030830825"/>
    </source>
</evidence>
<dbReference type="RefSeq" id="XP_030830825.1">
    <property type="nucleotide sequence ID" value="XM_030974965.1"/>
</dbReference>
<dbReference type="InterPro" id="IPR035979">
    <property type="entry name" value="RBD_domain_sf"/>
</dbReference>
<dbReference type="Pfam" id="PF00076">
    <property type="entry name" value="RRM_1"/>
    <property type="match status" value="1"/>
</dbReference>
<feature type="compositionally biased region" description="Basic and acidic residues" evidence="26">
    <location>
        <begin position="39"/>
        <end position="57"/>
    </location>
</feature>
<feature type="compositionally biased region" description="Basic and acidic residues" evidence="26">
    <location>
        <begin position="336"/>
        <end position="368"/>
    </location>
</feature>
<evidence type="ECO:0000256" key="24">
    <source>
        <dbReference type="PROSITE-ProRule" id="PRU00176"/>
    </source>
</evidence>
<dbReference type="GO" id="GO:0005643">
    <property type="term" value="C:nuclear pore"/>
    <property type="evidence" value="ECO:0007669"/>
    <property type="project" value="UniProtKB-SubCell"/>
</dbReference>
<protein>
    <recommendedName>
        <fullName evidence="23">Germinal-center associated nuclear protein</fullName>
        <ecNumber evidence="5">2.3.1.48</ecNumber>
    </recommendedName>
</protein>
<dbReference type="Gene3D" id="3.30.70.330">
    <property type="match status" value="1"/>
</dbReference>
<dbReference type="PANTHER" id="PTHR12436">
    <property type="entry name" value="80 KDA MCM3-ASSOCIATED PROTEIN"/>
    <property type="match status" value="1"/>
</dbReference>
<organism evidence="28 29">
    <name type="scientific">Strongylocentrotus purpuratus</name>
    <name type="common">Purple sea urchin</name>
    <dbReference type="NCBI Taxonomy" id="7668"/>
    <lineage>
        <taxon>Eukaryota</taxon>
        <taxon>Metazoa</taxon>
        <taxon>Echinodermata</taxon>
        <taxon>Eleutherozoa</taxon>
        <taxon>Echinozoa</taxon>
        <taxon>Echinoidea</taxon>
        <taxon>Euechinoidea</taxon>
        <taxon>Echinacea</taxon>
        <taxon>Camarodonta</taxon>
        <taxon>Echinidea</taxon>
        <taxon>Strongylocentrotidae</taxon>
        <taxon>Strongylocentrotus</taxon>
    </lineage>
</organism>
<dbReference type="InParanoid" id="A0A7M7N418"/>
<dbReference type="InterPro" id="IPR045107">
    <property type="entry name" value="SAC3/GANP/THP3"/>
</dbReference>
<feature type="coiled-coil region" evidence="25">
    <location>
        <begin position="1062"/>
        <end position="1094"/>
    </location>
</feature>
<evidence type="ECO:0000256" key="21">
    <source>
        <dbReference type="ARBA" id="ARBA00038443"/>
    </source>
</evidence>
<evidence type="ECO:0000256" key="25">
    <source>
        <dbReference type="SAM" id="Coils"/>
    </source>
</evidence>
<feature type="compositionally biased region" description="Polar residues" evidence="26">
    <location>
        <begin position="280"/>
        <end position="290"/>
    </location>
</feature>
<dbReference type="GO" id="GO:0015031">
    <property type="term" value="P:protein transport"/>
    <property type="evidence" value="ECO:0007669"/>
    <property type="project" value="UniProtKB-KW"/>
</dbReference>
<dbReference type="PANTHER" id="PTHR12436:SF3">
    <property type="entry name" value="GERMINAL-CENTER ASSOCIATED NUCLEAR PROTEIN"/>
    <property type="match status" value="1"/>
</dbReference>
<evidence type="ECO:0000256" key="11">
    <source>
        <dbReference type="ARBA" id="ARBA00022679"/>
    </source>
</evidence>
<feature type="region of interest" description="Disordered" evidence="26">
    <location>
        <begin position="1221"/>
        <end position="1240"/>
    </location>
</feature>
<evidence type="ECO:0000256" key="2">
    <source>
        <dbReference type="ARBA" id="ARBA00004496"/>
    </source>
</evidence>
<keyword evidence="6" id="KW-0813">Transport</keyword>
<feature type="domain" description="RRM" evidence="27">
    <location>
        <begin position="381"/>
        <end position="454"/>
    </location>
</feature>
<comment type="similarity">
    <text evidence="21">Belongs to the SAC3 family.</text>
</comment>
<evidence type="ECO:0000256" key="20">
    <source>
        <dbReference type="ARBA" id="ARBA00023315"/>
    </source>
</evidence>
<dbReference type="InterPro" id="IPR005062">
    <property type="entry name" value="SAC3/GANP/THP3_conserved"/>
</dbReference>
<keyword evidence="8" id="KW-0488">Methylation</keyword>
<keyword evidence="29" id="KW-1185">Reference proteome</keyword>
<dbReference type="Pfam" id="PF03399">
    <property type="entry name" value="SAC3_GANP"/>
    <property type="match status" value="1"/>
</dbReference>
<feature type="compositionally biased region" description="Basic and acidic residues" evidence="26">
    <location>
        <begin position="228"/>
        <end position="238"/>
    </location>
</feature>
<evidence type="ECO:0000256" key="16">
    <source>
        <dbReference type="ARBA" id="ARBA00023010"/>
    </source>
</evidence>
<feature type="compositionally biased region" description="Basic and acidic residues" evidence="26">
    <location>
        <begin position="474"/>
        <end position="487"/>
    </location>
</feature>
<keyword evidence="13" id="KW-0391">Immunity</keyword>
<feature type="coiled-coil region" evidence="25">
    <location>
        <begin position="1871"/>
        <end position="1898"/>
    </location>
</feature>
<evidence type="ECO:0000256" key="18">
    <source>
        <dbReference type="ARBA" id="ARBA00023132"/>
    </source>
</evidence>
<accession>A0A7M7N418</accession>
<reference evidence="29" key="1">
    <citation type="submission" date="2015-02" db="EMBL/GenBank/DDBJ databases">
        <title>Genome sequencing for Strongylocentrotus purpuratus.</title>
        <authorList>
            <person name="Murali S."/>
            <person name="Liu Y."/>
            <person name="Vee V."/>
            <person name="English A."/>
            <person name="Wang M."/>
            <person name="Skinner E."/>
            <person name="Han Y."/>
            <person name="Muzny D.M."/>
            <person name="Worley K.C."/>
            <person name="Gibbs R.A."/>
        </authorList>
    </citation>
    <scope>NUCLEOTIDE SEQUENCE</scope>
</reference>
<dbReference type="OrthoDB" id="21502at2759"/>
<evidence type="ECO:0000256" key="4">
    <source>
        <dbReference type="ARBA" id="ARBA00004642"/>
    </source>
</evidence>
<keyword evidence="12" id="KW-0509">mRNA transport</keyword>
<sequence>MSSRGSYSQKKKKEAVRRLSQQHSRQAARAGPTSGPHYELGRKRAGPEKRRRSKDEPDPGAGQRRRGREDAGKRFISPMNNPDLAPGTSAPDTLRVGQFGEPSNVPSDSSESELFTQGKIGSMPGSSLFSQASSSGTSHLAQESSFGDAPSSMFGKPSVPSSSSVFGSQSATFGSFGTGLKPSLFGQGIIDSDSSLEDAGTKQPSFQITFGPVGDDEAGIGRSIEAQDAPKSDRRILSRDSASNESKRSSGSFGQISPRKDDVAFQQPRRTSLKRDLSPSKPSSVSQRPLTSHDDMFGSDISDMESFGSAPSKPKVEKESMQGRASVKRSGLFGRALDDASGRREAEPKKQRNEERSPKESSRGKKETSLIVSRSEVNHLTTIIVKDVPDQLNNRIYINKLFSKFGKVKKATVNPRKTMATVYFEDHESAARAKRDVKTLKVGTQPVTIFWAQKDKGKEKRKSDENVPPSTSETKTEADPPPKREKPPPPPAYSGRNTRGYHTASERYEALEEWDKQIRKGMTKKSELATAVKMTGSCPDMCPEKERYMREVQRRLSPYEMMPGQKMEKGVSPNVCHQNAVKEYSRSSADQEEPLPSELRPPAVLDLTMNYLMGEIINREPTGQGGDGRSWADWFDFLWDRTRSIRKEITQQQLCETTAVSLMEKCARFHIYCSYRLCEEGHMSFSPKINNENLTKCMQSLKQFYHDLTDEGVFCPNEAEFRAYEVLLNLTGGDILREVQQYRPEVRNSEAVVFAIKVSAAFSSNNYSRFFKLIRGASFLNACILHRYFVQRRSMALETMNKAFTTPKGISLFPAVELVHLLAFEDEDQASIFCEYHGLSSADGCIQLSRGGFFHPEETLTSQRAPSVIEAKNDRSIAEVVNNGPLPIAPPHTPVSSFDESGRLLERGVEAKPVRGLAVETRNIVQEVKQPVRKIEKQALQESFTVQQEIQFQQPQAQEDVAAVQYFGETVQQPPQQVILSAKVVESKPTISPEVVKDIIRDIFLEVIDEMVRDLSTRFMGTLAIIQASPKVIAEIIDEELGALSRGVARETLDEERYAEALRREQEMRAAEEASKKEQELNALRQEASRQISEEIVEEVVETTLEAMIEKEISVYQSELHRQAIERCSSAVSEELLQDLVESEVTSISHEVIAMATAERDRRLEEIAEAYRLRQLGYLYQKWCRVHSKRLKIRRTLETFPAGPPNQNTAEQLEVLWPKRREQPGGADPDSTSRSRVPLPMSLDTPYGVVTERESLAKHIMHHHYLTLVRQQRAWEPLDLPVIHRDNNHPSQHASSPTWQDGASCRYWKLIASLPQGSHDDRSPCHWLKAKLRRGKISKELRRSRLRDNENVETLSLYTQRAGSRPVGICTKALMGPPAGRDARYQLTGSSGIILVVQGETEACCRDAQHRLNAILSQTPRRPPLPILLCLISDEDVTTFQSSLSEYLQCPQLTREGVIASWRVIRLPRDVVKVEASEQLEEGIAWLASHHPKPTSVVSETVKEYLDNGLSQFFSINVHQLSKQRRESGQFLLSPQSIVSLYNSVMSHLSSVASSSSLSDISWPPAEFTGHQHPDLPAAEWNTPTTLSHLYTSINILKLPEVPYIEDNDWLSVCKACANYVNLLPGRDSDKAPLLSRVRWLLDKSRRTFEDTCFVTFDTEGCEPTSQHAPWADILEECVTYMMTTLSTRPEGESPSPGNQQVYFHQSEFGSFEFPVQWKQEMNETLEESVVEHESMFDSIMESVSTRRSTLADEDSREKEERRRRRAEERLPDNTSFLLPQDVTMTISHTQSGLLRRMLDKEREESLRFEAMLTSFLEEPVEELPQTLHVQADRPESEFRLQLPPFPNRTPKALSLSKSLEEPHPRTDAPVITLEETDDSLSDQIQSLKERLASEKQAGLVAEMRLNALLGL</sequence>
<evidence type="ECO:0000256" key="22">
    <source>
        <dbReference type="ARBA" id="ARBA00055631"/>
    </source>
</evidence>
<evidence type="ECO:0000256" key="5">
    <source>
        <dbReference type="ARBA" id="ARBA00013184"/>
    </source>
</evidence>
<feature type="compositionally biased region" description="Basic and acidic residues" evidence="26">
    <location>
        <begin position="453"/>
        <end position="465"/>
    </location>
</feature>
<dbReference type="GO" id="GO:0005654">
    <property type="term" value="C:nucleoplasm"/>
    <property type="evidence" value="ECO:0007669"/>
    <property type="project" value="UniProtKB-SubCell"/>
</dbReference>
<feature type="compositionally biased region" description="Low complexity" evidence="26">
    <location>
        <begin position="151"/>
        <end position="168"/>
    </location>
</feature>
<keyword evidence="15" id="KW-0007">Acetylation</keyword>
<reference evidence="28" key="2">
    <citation type="submission" date="2021-01" db="UniProtKB">
        <authorList>
            <consortium name="EnsemblMetazoa"/>
        </authorList>
    </citation>
    <scope>IDENTIFICATION</scope>
</reference>
<proteinExistence type="inferred from homology"/>
<dbReference type="GO" id="GO:0002376">
    <property type="term" value="P:immune system process"/>
    <property type="evidence" value="ECO:0007669"/>
    <property type="project" value="UniProtKB-KW"/>
</dbReference>
<keyword evidence="10" id="KW-0597">Phosphoprotein</keyword>
<name>A0A7M7N418_STRPU</name>
<dbReference type="FunFam" id="1.25.40.990:FF:000003">
    <property type="entry name" value="germinal-center associated nuclear protein isoform X2"/>
    <property type="match status" value="1"/>
</dbReference>
<dbReference type="FunCoup" id="A0A7M7N418">
    <property type="interactions" value="1971"/>
</dbReference>
<feature type="compositionally biased region" description="Polar residues" evidence="26">
    <location>
        <begin position="104"/>
        <end position="115"/>
    </location>
</feature>
<dbReference type="GeneID" id="100891813"/>
<dbReference type="Gene3D" id="1.25.40.990">
    <property type="match status" value="1"/>
</dbReference>
<keyword evidence="11" id="KW-0808">Transferase</keyword>
<dbReference type="GO" id="GO:0061733">
    <property type="term" value="F:protein-lysine-acetyltransferase activity"/>
    <property type="evidence" value="ECO:0007669"/>
    <property type="project" value="UniProtKB-EC"/>
</dbReference>
<dbReference type="EC" id="2.3.1.48" evidence="5"/>
<evidence type="ECO:0000256" key="14">
    <source>
        <dbReference type="ARBA" id="ARBA00022927"/>
    </source>
</evidence>
<feature type="compositionally biased region" description="Basic and acidic residues" evidence="26">
    <location>
        <begin position="1750"/>
        <end position="1772"/>
    </location>
</feature>
<dbReference type="CTD" id="8888"/>
<keyword evidence="7" id="KW-0158">Chromosome</keyword>
<evidence type="ECO:0000256" key="26">
    <source>
        <dbReference type="SAM" id="MobiDB-lite"/>
    </source>
</evidence>
<feature type="region of interest" description="Disordered" evidence="26">
    <location>
        <begin position="187"/>
        <end position="370"/>
    </location>
</feature>
<feature type="region of interest" description="Disordered" evidence="26">
    <location>
        <begin position="1742"/>
        <end position="1773"/>
    </location>
</feature>
<evidence type="ECO:0000256" key="17">
    <source>
        <dbReference type="ARBA" id="ARBA00023054"/>
    </source>
</evidence>
<dbReference type="GO" id="GO:0005694">
    <property type="term" value="C:chromosome"/>
    <property type="evidence" value="ECO:0007669"/>
    <property type="project" value="UniProtKB-SubCell"/>
</dbReference>
<dbReference type="Pfam" id="PF16769">
    <property type="entry name" value="MCM3AP_GANP"/>
    <property type="match status" value="1"/>
</dbReference>
<keyword evidence="16" id="KW-0811">Translocation</keyword>
<evidence type="ECO:0000256" key="7">
    <source>
        <dbReference type="ARBA" id="ARBA00022454"/>
    </source>
</evidence>
<evidence type="ECO:0000313" key="29">
    <source>
        <dbReference type="Proteomes" id="UP000007110"/>
    </source>
</evidence>
<dbReference type="Proteomes" id="UP000007110">
    <property type="component" value="Unassembled WGS sequence"/>
</dbReference>
<dbReference type="GO" id="GO:0005634">
    <property type="term" value="C:nucleus"/>
    <property type="evidence" value="ECO:0000318"/>
    <property type="project" value="GO_Central"/>
</dbReference>
<feature type="region of interest" description="Disordered" evidence="26">
    <location>
        <begin position="1"/>
        <end position="168"/>
    </location>
</feature>
<feature type="compositionally biased region" description="Low complexity" evidence="26">
    <location>
        <begin position="126"/>
        <end position="138"/>
    </location>
</feature>
<dbReference type="GO" id="GO:0005737">
    <property type="term" value="C:cytoplasm"/>
    <property type="evidence" value="ECO:0000318"/>
    <property type="project" value="GO_Central"/>
</dbReference>
<dbReference type="EnsemblMetazoa" id="XM_030974965">
    <property type="protein sequence ID" value="XP_030830825"/>
    <property type="gene ID" value="LOC100891813"/>
</dbReference>
<evidence type="ECO:0000256" key="6">
    <source>
        <dbReference type="ARBA" id="ARBA00022448"/>
    </source>
</evidence>
<comment type="subcellular location">
    <subcellularLocation>
        <location evidence="1">Chromosome</location>
    </subcellularLocation>
    <subcellularLocation>
        <location evidence="2">Cytoplasm</location>
    </subcellularLocation>
    <subcellularLocation>
        <location evidence="3">Nucleus</location>
        <location evidence="3">Nuclear pore complex</location>
    </subcellularLocation>
    <subcellularLocation>
        <location evidence="4">Nucleus</location>
        <location evidence="4">Nucleoplasm</location>
    </subcellularLocation>
</comment>
<evidence type="ECO:0000256" key="13">
    <source>
        <dbReference type="ARBA" id="ARBA00022859"/>
    </source>
</evidence>
<dbReference type="OMA" id="HAPWADI"/>